<dbReference type="PANTHER" id="PTHR30055:SF234">
    <property type="entry name" value="HTH-TYPE TRANSCRIPTIONAL REGULATOR BETI"/>
    <property type="match status" value="1"/>
</dbReference>
<dbReference type="EMBL" id="CP024770">
    <property type="protein sequence ID" value="QGY32926.1"/>
    <property type="molecule type" value="Genomic_DNA"/>
</dbReference>
<evidence type="ECO:0000256" key="4">
    <source>
        <dbReference type="PROSITE-ProRule" id="PRU00335"/>
    </source>
</evidence>
<accession>A0A6B9GHL9</accession>
<dbReference type="PROSITE" id="PS50977">
    <property type="entry name" value="HTH_TETR_2"/>
    <property type="match status" value="1"/>
</dbReference>
<proteinExistence type="predicted"/>
<evidence type="ECO:0000256" key="1">
    <source>
        <dbReference type="ARBA" id="ARBA00023015"/>
    </source>
</evidence>
<geneLocation type="plasmid" evidence="7">
    <name>pne1b</name>
</geneLocation>
<dbReference type="InterPro" id="IPR001647">
    <property type="entry name" value="HTH_TetR"/>
</dbReference>
<keyword evidence="3" id="KW-0804">Transcription</keyword>
<feature type="domain" description="HTH tetR-type" evidence="5">
    <location>
        <begin position="10"/>
        <end position="70"/>
    </location>
</feature>
<dbReference type="GO" id="GO:0000976">
    <property type="term" value="F:transcription cis-regulatory region binding"/>
    <property type="evidence" value="ECO:0007669"/>
    <property type="project" value="TreeGrafter"/>
</dbReference>
<dbReference type="InterPro" id="IPR050109">
    <property type="entry name" value="HTH-type_TetR-like_transc_reg"/>
</dbReference>
<evidence type="ECO:0000259" key="5">
    <source>
        <dbReference type="PROSITE" id="PS50977"/>
    </source>
</evidence>
<dbReference type="InterPro" id="IPR009057">
    <property type="entry name" value="Homeodomain-like_sf"/>
</dbReference>
<evidence type="ECO:0000256" key="2">
    <source>
        <dbReference type="ARBA" id="ARBA00023125"/>
    </source>
</evidence>
<dbReference type="SUPFAM" id="SSF48498">
    <property type="entry name" value="Tetracyclin repressor-like, C-terminal domain"/>
    <property type="match status" value="1"/>
</dbReference>
<keyword evidence="2 4" id="KW-0238">DNA-binding</keyword>
<keyword evidence="1" id="KW-0805">Transcription regulation</keyword>
<dbReference type="Gene3D" id="1.10.10.60">
    <property type="entry name" value="Homeodomain-like"/>
    <property type="match status" value="1"/>
</dbReference>
<sequence>MQTDSDEAARPHRARILDAALALTQADGPEAVTTRAVAAAAAVQVPTIYRLFGDKQGLLDAVVEHGIATYVAAKAARTPHPDPVQELRASWDNHVAFGLANPGLFSIMSAYPQSPAVAEGLRFFRKIVRAVATAGRLRTSEEQAVAMIRASCVGLTMMLIADKKSEGGDISRELQDAIIHAVTTDVTGSGPTTQQTSAAALRAGLGQVNVLTKGEVALLDELLERLSKSN</sequence>
<dbReference type="Pfam" id="PF00440">
    <property type="entry name" value="TetR_N"/>
    <property type="match status" value="1"/>
</dbReference>
<dbReference type="Gene3D" id="1.10.357.10">
    <property type="entry name" value="Tetracycline Repressor, domain 2"/>
    <property type="match status" value="1"/>
</dbReference>
<protein>
    <submittedName>
        <fullName evidence="6">TetR family transcriptional regulator</fullName>
    </submittedName>
</protein>
<reference evidence="6 7" key="1">
    <citation type="submission" date="2017-11" db="EMBL/GenBank/DDBJ databases">
        <title>Genome sequence of Pantoea cypripedii NE1.</title>
        <authorList>
            <person name="Nascimento F.X."/>
        </authorList>
    </citation>
    <scope>NUCLEOTIDE SEQUENCE [LARGE SCALE GENOMIC DNA]</scope>
    <source>
        <strain evidence="6 7">NE1</strain>
        <plasmid evidence="7">pne1b</plasmid>
    </source>
</reference>
<dbReference type="GO" id="GO:0003700">
    <property type="term" value="F:DNA-binding transcription factor activity"/>
    <property type="evidence" value="ECO:0007669"/>
    <property type="project" value="TreeGrafter"/>
</dbReference>
<feature type="DNA-binding region" description="H-T-H motif" evidence="4">
    <location>
        <begin position="33"/>
        <end position="52"/>
    </location>
</feature>
<dbReference type="Proteomes" id="UP000502005">
    <property type="component" value="Plasmid pNE1B"/>
</dbReference>
<gene>
    <name evidence="6" type="ORF">CUN67_28760</name>
</gene>
<evidence type="ECO:0000313" key="7">
    <source>
        <dbReference type="Proteomes" id="UP000502005"/>
    </source>
</evidence>
<dbReference type="RefSeq" id="WP_208718878.1">
    <property type="nucleotide sequence ID" value="NZ_CP024770.1"/>
</dbReference>
<evidence type="ECO:0000313" key="6">
    <source>
        <dbReference type="EMBL" id="QGY32926.1"/>
    </source>
</evidence>
<dbReference type="InterPro" id="IPR036271">
    <property type="entry name" value="Tet_transcr_reg_TetR-rel_C_sf"/>
</dbReference>
<name>A0A6B9GHL9_PANCY</name>
<dbReference type="SUPFAM" id="SSF46689">
    <property type="entry name" value="Homeodomain-like"/>
    <property type="match status" value="1"/>
</dbReference>
<keyword evidence="6" id="KW-0614">Plasmid</keyword>
<organism evidence="6 7">
    <name type="scientific">Pantoea cypripedii</name>
    <name type="common">Pectobacterium cypripedii</name>
    <name type="synonym">Erwinia cypripedii</name>
    <dbReference type="NCBI Taxonomy" id="55209"/>
    <lineage>
        <taxon>Bacteria</taxon>
        <taxon>Pseudomonadati</taxon>
        <taxon>Pseudomonadota</taxon>
        <taxon>Gammaproteobacteria</taxon>
        <taxon>Enterobacterales</taxon>
        <taxon>Erwiniaceae</taxon>
        <taxon>Pantoea</taxon>
    </lineage>
</organism>
<dbReference type="AlphaFoldDB" id="A0A6B9GHL9"/>
<dbReference type="PANTHER" id="PTHR30055">
    <property type="entry name" value="HTH-TYPE TRANSCRIPTIONAL REGULATOR RUTR"/>
    <property type="match status" value="1"/>
</dbReference>
<evidence type="ECO:0000256" key="3">
    <source>
        <dbReference type="ARBA" id="ARBA00023163"/>
    </source>
</evidence>